<keyword evidence="5" id="KW-0697">Rotamase</keyword>
<dbReference type="GO" id="GO:0005737">
    <property type="term" value="C:cytoplasm"/>
    <property type="evidence" value="ECO:0007669"/>
    <property type="project" value="TreeGrafter"/>
</dbReference>
<gene>
    <name evidence="7" type="ORF">CAC42_5250</name>
</gene>
<keyword evidence="8" id="KW-1185">Reference proteome</keyword>
<dbReference type="Gene3D" id="1.25.40.10">
    <property type="entry name" value="Tetratricopeptide repeat domain"/>
    <property type="match status" value="1"/>
</dbReference>
<reference evidence="7 8" key="1">
    <citation type="submission" date="2017-06" db="EMBL/GenBank/DDBJ databases">
        <title>Draft genome sequence of a variant of Elsinoe murrayae.</title>
        <authorList>
            <person name="Cheng Q."/>
        </authorList>
    </citation>
    <scope>NUCLEOTIDE SEQUENCE [LARGE SCALE GENOMIC DNA]</scope>
    <source>
        <strain evidence="7 8">CQ-2017a</strain>
    </source>
</reference>
<protein>
    <submittedName>
        <fullName evidence="7">Methylenetetrahydrofolate reductase 1</fullName>
    </submittedName>
</protein>
<dbReference type="InterPro" id="IPR019734">
    <property type="entry name" value="TPR_rpt"/>
</dbReference>
<sequence>MAHQAEQLKEKGNALFKTGDFSGAEEQYTWAILKFSRNPILFTNRAFSRIKLQRWEGAVDDCLKSIEITGHGHNFKAYFYLGMSSNTPTTRRSQAQLALHHPHEALSSALTAYDQAMYPKPPNKQAGIDSMSAIVSLVIKCRKAKFEARQREIQKRRGDLLGELEEAIENKKRTELADVEKQLQEAQLGPVAADEQRKEIEVLSERKVDQLKSVFAVADPSNHAKREVPDWAIDTISFELMHDPVVTRNGHSYERSTLQEHLKRSPTDPLTREPLTINELRPNIALRKALDEFWEQAESWAIDW</sequence>
<dbReference type="PANTHER" id="PTHR46803:SF2">
    <property type="entry name" value="E3 UBIQUITIN-PROTEIN LIGASE CHIP"/>
    <property type="match status" value="1"/>
</dbReference>
<keyword evidence="3" id="KW-0677">Repeat</keyword>
<evidence type="ECO:0000259" key="6">
    <source>
        <dbReference type="PROSITE" id="PS51698"/>
    </source>
</evidence>
<proteinExistence type="predicted"/>
<organism evidence="7 8">
    <name type="scientific">Sphaceloma murrayae</name>
    <dbReference type="NCBI Taxonomy" id="2082308"/>
    <lineage>
        <taxon>Eukaryota</taxon>
        <taxon>Fungi</taxon>
        <taxon>Dikarya</taxon>
        <taxon>Ascomycota</taxon>
        <taxon>Pezizomycotina</taxon>
        <taxon>Dothideomycetes</taxon>
        <taxon>Dothideomycetidae</taxon>
        <taxon>Myriangiales</taxon>
        <taxon>Elsinoaceae</taxon>
        <taxon>Sphaceloma</taxon>
    </lineage>
</organism>
<dbReference type="InParanoid" id="A0A2K1QUI4"/>
<dbReference type="PANTHER" id="PTHR46803">
    <property type="entry name" value="E3 UBIQUITIN-PROTEIN LIGASE CHIP"/>
    <property type="match status" value="1"/>
</dbReference>
<dbReference type="GO" id="GO:0045862">
    <property type="term" value="P:positive regulation of proteolysis"/>
    <property type="evidence" value="ECO:0007669"/>
    <property type="project" value="TreeGrafter"/>
</dbReference>
<evidence type="ECO:0000256" key="4">
    <source>
        <dbReference type="ARBA" id="ARBA00022786"/>
    </source>
</evidence>
<dbReference type="SUPFAM" id="SSF48452">
    <property type="entry name" value="TPR-like"/>
    <property type="match status" value="1"/>
</dbReference>
<evidence type="ECO:0000256" key="3">
    <source>
        <dbReference type="ARBA" id="ARBA00022737"/>
    </source>
</evidence>
<dbReference type="STRING" id="2082308.A0A2K1QUI4"/>
<dbReference type="InterPro" id="IPR011990">
    <property type="entry name" value="TPR-like_helical_dom_sf"/>
</dbReference>
<feature type="domain" description="U-box" evidence="6">
    <location>
        <begin position="227"/>
        <end position="300"/>
    </location>
</feature>
<name>A0A2K1QUI4_9PEZI</name>
<evidence type="ECO:0000256" key="5">
    <source>
        <dbReference type="ARBA" id="ARBA00023110"/>
    </source>
</evidence>
<keyword evidence="4" id="KW-0833">Ubl conjugation pathway</keyword>
<dbReference type="EMBL" id="NKHZ01000039">
    <property type="protein sequence ID" value="PNS18711.1"/>
    <property type="molecule type" value="Genomic_DNA"/>
</dbReference>
<dbReference type="GO" id="GO:0006515">
    <property type="term" value="P:protein quality control for misfolded or incompletely synthesized proteins"/>
    <property type="evidence" value="ECO:0007669"/>
    <property type="project" value="TreeGrafter"/>
</dbReference>
<evidence type="ECO:0000313" key="7">
    <source>
        <dbReference type="EMBL" id="PNS18711.1"/>
    </source>
</evidence>
<comment type="caution">
    <text evidence="7">The sequence shown here is derived from an EMBL/GenBank/DDBJ whole genome shotgun (WGS) entry which is preliminary data.</text>
</comment>
<dbReference type="PROSITE" id="PS51698">
    <property type="entry name" value="U_BOX"/>
    <property type="match status" value="1"/>
</dbReference>
<dbReference type="Gene3D" id="3.30.40.10">
    <property type="entry name" value="Zinc/RING finger domain, C3HC4 (zinc finger)"/>
    <property type="match status" value="1"/>
</dbReference>
<dbReference type="Pfam" id="PF04564">
    <property type="entry name" value="U-box"/>
    <property type="match status" value="1"/>
</dbReference>
<dbReference type="GO" id="GO:0000209">
    <property type="term" value="P:protein polyubiquitination"/>
    <property type="evidence" value="ECO:0007669"/>
    <property type="project" value="TreeGrafter"/>
</dbReference>
<accession>A0A2K1QUI4</accession>
<evidence type="ECO:0000313" key="8">
    <source>
        <dbReference type="Proteomes" id="UP000243797"/>
    </source>
</evidence>
<comment type="catalytic activity">
    <reaction evidence="1">
        <text>S-ubiquitinyl-[E2 ubiquitin-conjugating enzyme]-L-cysteine + [acceptor protein]-L-lysine = [E2 ubiquitin-conjugating enzyme]-L-cysteine + N(6)-ubiquitinyl-[acceptor protein]-L-lysine.</text>
        <dbReference type="EC" id="2.3.2.27"/>
    </reaction>
</comment>
<dbReference type="SMART" id="SM00028">
    <property type="entry name" value="TPR"/>
    <property type="match status" value="2"/>
</dbReference>
<dbReference type="SMART" id="SM00504">
    <property type="entry name" value="Ubox"/>
    <property type="match status" value="1"/>
</dbReference>
<dbReference type="SUPFAM" id="SSF57850">
    <property type="entry name" value="RING/U-box"/>
    <property type="match status" value="1"/>
</dbReference>
<dbReference type="GO" id="GO:0043161">
    <property type="term" value="P:proteasome-mediated ubiquitin-dependent protein catabolic process"/>
    <property type="evidence" value="ECO:0007669"/>
    <property type="project" value="TreeGrafter"/>
</dbReference>
<evidence type="ECO:0000256" key="1">
    <source>
        <dbReference type="ARBA" id="ARBA00000900"/>
    </source>
</evidence>
<keyword evidence="5" id="KW-0413">Isomerase</keyword>
<keyword evidence="2" id="KW-0808">Transferase</keyword>
<dbReference type="GO" id="GO:0061630">
    <property type="term" value="F:ubiquitin protein ligase activity"/>
    <property type="evidence" value="ECO:0007669"/>
    <property type="project" value="UniProtKB-EC"/>
</dbReference>
<dbReference type="InterPro" id="IPR003613">
    <property type="entry name" value="Ubox_domain"/>
</dbReference>
<dbReference type="GO" id="GO:0003755">
    <property type="term" value="F:peptidyl-prolyl cis-trans isomerase activity"/>
    <property type="evidence" value="ECO:0007669"/>
    <property type="project" value="UniProtKB-KW"/>
</dbReference>
<dbReference type="AlphaFoldDB" id="A0A2K1QUI4"/>
<dbReference type="Proteomes" id="UP000243797">
    <property type="component" value="Unassembled WGS sequence"/>
</dbReference>
<dbReference type="GO" id="GO:0051087">
    <property type="term" value="F:protein-folding chaperone binding"/>
    <property type="evidence" value="ECO:0007669"/>
    <property type="project" value="TreeGrafter"/>
</dbReference>
<dbReference type="InterPro" id="IPR013083">
    <property type="entry name" value="Znf_RING/FYVE/PHD"/>
</dbReference>
<dbReference type="GO" id="GO:0071218">
    <property type="term" value="P:cellular response to misfolded protein"/>
    <property type="evidence" value="ECO:0007669"/>
    <property type="project" value="TreeGrafter"/>
</dbReference>
<dbReference type="OrthoDB" id="629492at2759"/>
<evidence type="ECO:0000256" key="2">
    <source>
        <dbReference type="ARBA" id="ARBA00022679"/>
    </source>
</evidence>